<comment type="similarity">
    <text evidence="2">Belongs to the CDP-alcohol phosphatidyltransferase class-I family.</text>
</comment>
<dbReference type="InterPro" id="IPR000462">
    <property type="entry name" value="CDP-OH_P_trans"/>
</dbReference>
<name>A0ABZ0S952_9GAMM</name>
<organism evidence="4 5">
    <name type="scientific">Thiorhodovibrio winogradskyi</name>
    <dbReference type="NCBI Taxonomy" id="77007"/>
    <lineage>
        <taxon>Bacteria</taxon>
        <taxon>Pseudomonadati</taxon>
        <taxon>Pseudomonadota</taxon>
        <taxon>Gammaproteobacteria</taxon>
        <taxon>Chromatiales</taxon>
        <taxon>Chromatiaceae</taxon>
        <taxon>Thiorhodovibrio</taxon>
    </lineage>
</organism>
<sequence>MRWQSLREGYARLYARYHPEPRRPYEYPINRYYAHPVDTLLTWVADRLGCSPNLATALSAAAGLAAAVALAAHWFIGAALLIQLHSLLNGVDGNLARHRGQSSTIGKRLDQLGDQLVRLVLFIVLVLVAHVPAWLGLAMLTTLYLDIALVTWVITPCAQGRPLIRARWKQWFMDRGLMPGFDIFTLYAVISLCLLVQAPVLAVILVTVFKTLDWSYHLWECARTWLVARERKG</sequence>
<dbReference type="Gene3D" id="1.20.120.1760">
    <property type="match status" value="1"/>
</dbReference>
<dbReference type="InterPro" id="IPR043130">
    <property type="entry name" value="CDP-OH_PTrfase_TM_dom"/>
</dbReference>
<dbReference type="Proteomes" id="UP001432180">
    <property type="component" value="Chromosome"/>
</dbReference>
<keyword evidence="3" id="KW-0472">Membrane</keyword>
<dbReference type="EMBL" id="CP121472">
    <property type="protein sequence ID" value="WPL17588.1"/>
    <property type="molecule type" value="Genomic_DNA"/>
</dbReference>
<keyword evidence="5" id="KW-1185">Reference proteome</keyword>
<feature type="transmembrane region" description="Helical" evidence="3">
    <location>
        <begin position="116"/>
        <end position="137"/>
    </location>
</feature>
<gene>
    <name evidence="4" type="ORF">Thiowin_02613</name>
</gene>
<feature type="transmembrane region" description="Helical" evidence="3">
    <location>
        <begin position="184"/>
        <end position="209"/>
    </location>
</feature>
<accession>A0ABZ0S952</accession>
<reference evidence="4 5" key="1">
    <citation type="journal article" date="2023" name="Microorganisms">
        <title>Thiorhodovibrio frisius and Trv. litoralis spp. nov., Two Novel Members from a Clade of Fastidious Purple Sulfur Bacteria That Exhibit Unique Red-Shifted Light-Harvesting Capabilities.</title>
        <authorList>
            <person name="Methner A."/>
            <person name="Kuzyk S.B."/>
            <person name="Petersen J."/>
            <person name="Bauer S."/>
            <person name="Brinkmann H."/>
            <person name="Sichau K."/>
            <person name="Wanner G."/>
            <person name="Wolf J."/>
            <person name="Neumann-Schaal M."/>
            <person name="Henke P."/>
            <person name="Tank M."/>
            <person name="Sproer C."/>
            <person name="Bunk B."/>
            <person name="Overmann J."/>
        </authorList>
    </citation>
    <scope>NUCLEOTIDE SEQUENCE [LARGE SCALE GENOMIC DNA]</scope>
    <source>
        <strain evidence="4 5">DSM 6702</strain>
    </source>
</reference>
<evidence type="ECO:0000256" key="2">
    <source>
        <dbReference type="RuleBase" id="RU003750"/>
    </source>
</evidence>
<evidence type="ECO:0000256" key="1">
    <source>
        <dbReference type="ARBA" id="ARBA00022679"/>
    </source>
</evidence>
<proteinExistence type="inferred from homology"/>
<feature type="transmembrane region" description="Helical" evidence="3">
    <location>
        <begin position="57"/>
        <end position="82"/>
    </location>
</feature>
<dbReference type="InterPro" id="IPR048254">
    <property type="entry name" value="CDP_ALCOHOL_P_TRANSF_CS"/>
</dbReference>
<keyword evidence="3" id="KW-0812">Transmembrane</keyword>
<evidence type="ECO:0000256" key="3">
    <source>
        <dbReference type="SAM" id="Phobius"/>
    </source>
</evidence>
<evidence type="ECO:0000313" key="5">
    <source>
        <dbReference type="Proteomes" id="UP001432180"/>
    </source>
</evidence>
<protein>
    <submittedName>
        <fullName evidence="4">CDP-diacylglycerol-serine O-phosphatidyltransferase</fullName>
    </submittedName>
</protein>
<dbReference type="RefSeq" id="WP_328983397.1">
    <property type="nucleotide sequence ID" value="NZ_CP121472.1"/>
</dbReference>
<dbReference type="Pfam" id="PF01066">
    <property type="entry name" value="CDP-OH_P_transf"/>
    <property type="match status" value="1"/>
</dbReference>
<keyword evidence="3" id="KW-1133">Transmembrane helix</keyword>
<evidence type="ECO:0000313" key="4">
    <source>
        <dbReference type="EMBL" id="WPL17588.1"/>
    </source>
</evidence>
<feature type="transmembrane region" description="Helical" evidence="3">
    <location>
        <begin position="143"/>
        <end position="164"/>
    </location>
</feature>
<keyword evidence="1 2" id="KW-0808">Transferase</keyword>
<dbReference type="PROSITE" id="PS00379">
    <property type="entry name" value="CDP_ALCOHOL_P_TRANSF"/>
    <property type="match status" value="1"/>
</dbReference>